<name>A0ABD3H7W0_9MARC</name>
<feature type="region of interest" description="Disordered" evidence="1">
    <location>
        <begin position="36"/>
        <end position="62"/>
    </location>
</feature>
<comment type="caution">
    <text evidence="2">The sequence shown here is derived from an EMBL/GenBank/DDBJ whole genome shotgun (WGS) entry which is preliminary data.</text>
</comment>
<evidence type="ECO:0000256" key="1">
    <source>
        <dbReference type="SAM" id="MobiDB-lite"/>
    </source>
</evidence>
<sequence length="284" mass="31218">MHLASPDFVTERGDPRVLKRASDRRISMLQRSAELADRLKKPRNMNSTFQSGAPSSPEVWKDRSSELPEMGTMSTPNIARRIYLFNGRNLDTMNPNRVQLHNNSVYDHSPDRHFSPGSFPQALPYLYDRNQRRSPRSSRMQEVALPPYTYRPPANVAPIPSPRRGEAGGKNASVPGQRMQALVWGRQGVAAPSKDPLISPYGAQQRDVQDSPTGTPDHQSTGPGIHADRRYGGSGGGTPLQHGGAVKNPFTKASAGRLWCGLLYGGYLSLPGYLHPMALPRSGE</sequence>
<feature type="region of interest" description="Disordered" evidence="1">
    <location>
        <begin position="1"/>
        <end position="24"/>
    </location>
</feature>
<gene>
    <name evidence="2" type="ORF">R1sor_013894</name>
</gene>
<feature type="region of interest" description="Disordered" evidence="1">
    <location>
        <begin position="148"/>
        <end position="173"/>
    </location>
</feature>
<feature type="compositionally biased region" description="Polar residues" evidence="1">
    <location>
        <begin position="210"/>
        <end position="222"/>
    </location>
</feature>
<keyword evidence="3" id="KW-1185">Reference proteome</keyword>
<organism evidence="2 3">
    <name type="scientific">Riccia sorocarpa</name>
    <dbReference type="NCBI Taxonomy" id="122646"/>
    <lineage>
        <taxon>Eukaryota</taxon>
        <taxon>Viridiplantae</taxon>
        <taxon>Streptophyta</taxon>
        <taxon>Embryophyta</taxon>
        <taxon>Marchantiophyta</taxon>
        <taxon>Marchantiopsida</taxon>
        <taxon>Marchantiidae</taxon>
        <taxon>Marchantiales</taxon>
        <taxon>Ricciaceae</taxon>
        <taxon>Riccia</taxon>
    </lineage>
</organism>
<feature type="compositionally biased region" description="Polar residues" evidence="1">
    <location>
        <begin position="44"/>
        <end position="54"/>
    </location>
</feature>
<feature type="region of interest" description="Disordered" evidence="1">
    <location>
        <begin position="193"/>
        <end position="244"/>
    </location>
</feature>
<evidence type="ECO:0000313" key="2">
    <source>
        <dbReference type="EMBL" id="KAL3687585.1"/>
    </source>
</evidence>
<protein>
    <submittedName>
        <fullName evidence="2">Uncharacterized protein</fullName>
    </submittedName>
</protein>
<reference evidence="2 3" key="1">
    <citation type="submission" date="2024-09" db="EMBL/GenBank/DDBJ databases">
        <title>Chromosome-scale assembly of Riccia sorocarpa.</title>
        <authorList>
            <person name="Paukszto L."/>
        </authorList>
    </citation>
    <scope>NUCLEOTIDE SEQUENCE [LARGE SCALE GENOMIC DNA]</scope>
    <source>
        <strain evidence="2">LP-2024</strain>
        <tissue evidence="2">Aerial parts of the thallus</tissue>
    </source>
</reference>
<proteinExistence type="predicted"/>
<dbReference type="EMBL" id="JBJQOH010000004">
    <property type="protein sequence ID" value="KAL3687585.1"/>
    <property type="molecule type" value="Genomic_DNA"/>
</dbReference>
<dbReference type="AlphaFoldDB" id="A0ABD3H7W0"/>
<dbReference type="Proteomes" id="UP001633002">
    <property type="component" value="Unassembled WGS sequence"/>
</dbReference>
<feature type="compositionally biased region" description="Basic and acidic residues" evidence="1">
    <location>
        <begin position="9"/>
        <end position="24"/>
    </location>
</feature>
<evidence type="ECO:0000313" key="3">
    <source>
        <dbReference type="Proteomes" id="UP001633002"/>
    </source>
</evidence>
<accession>A0ABD3H7W0</accession>